<organism evidence="1 2">
    <name type="scientific">Dactylosporangium fulvum</name>
    <dbReference type="NCBI Taxonomy" id="53359"/>
    <lineage>
        <taxon>Bacteria</taxon>
        <taxon>Bacillati</taxon>
        <taxon>Actinomycetota</taxon>
        <taxon>Actinomycetes</taxon>
        <taxon>Micromonosporales</taxon>
        <taxon>Micromonosporaceae</taxon>
        <taxon>Dactylosporangium</taxon>
    </lineage>
</organism>
<dbReference type="EMBL" id="CP073720">
    <property type="protein sequence ID" value="UWP80962.1"/>
    <property type="molecule type" value="Genomic_DNA"/>
</dbReference>
<evidence type="ECO:0000313" key="1">
    <source>
        <dbReference type="EMBL" id="UWP80962.1"/>
    </source>
</evidence>
<dbReference type="RefSeq" id="WP_259858725.1">
    <property type="nucleotide sequence ID" value="NZ_BAAAST010000028.1"/>
</dbReference>
<evidence type="ECO:0000313" key="2">
    <source>
        <dbReference type="Proteomes" id="UP001059617"/>
    </source>
</evidence>
<dbReference type="Proteomes" id="UP001059617">
    <property type="component" value="Chromosome"/>
</dbReference>
<proteinExistence type="predicted"/>
<keyword evidence="2" id="KW-1185">Reference proteome</keyword>
<protein>
    <submittedName>
        <fullName evidence="1">Uncharacterized protein</fullName>
    </submittedName>
</protein>
<reference evidence="1" key="1">
    <citation type="submission" date="2021-04" db="EMBL/GenBank/DDBJ databases">
        <authorList>
            <person name="Hartkoorn R.C."/>
            <person name="Beaudoing E."/>
            <person name="Hot D."/>
        </authorList>
    </citation>
    <scope>NUCLEOTIDE SEQUENCE</scope>
    <source>
        <strain evidence="1">NRRL B-16292</strain>
    </source>
</reference>
<name>A0ABY5VT82_9ACTN</name>
<reference evidence="1" key="2">
    <citation type="submission" date="2022-09" db="EMBL/GenBank/DDBJ databases">
        <title>Biosynthetic gene clusters of Dactylosporangioum fulvum.</title>
        <authorList>
            <person name="Caradec T."/>
        </authorList>
    </citation>
    <scope>NUCLEOTIDE SEQUENCE</scope>
    <source>
        <strain evidence="1">NRRL B-16292</strain>
    </source>
</reference>
<sequence length="452" mass="48681">MAASGKRLGTDRLLVDAYSASSQRMNAAAGYLHERYVGQLRLDLLLSRTLVIPDTHFLDGRFFIDIAPPQLSDLVGRGVHNRILPIEVRTRGHGAPRRRFAAALRTFLLRGDGAGTLNGFTFNAVGADADRSHLASALGQTPEQMLSACLAGSDDAEVPDRLARFLTDRAPTTAHDDIDRLAEGWRRWIEAERGGLLTTAAWGDGFDLATALLHYRPLPPDTLTTGVGRSTYDSVVQMVQLSRHRSDLTALLEKVRSDRPGLSVDEAIDLETIDRWYSAGRHVALARQHGIRAIASSFQPGRTPTSYTEQATRRLAAEGIGTDLVVPDDLMSGLVAMEGSEFGRFSYEHDEALARLWAGGGPDEARRVVDPLLRAIEPANRHQGTLLTGLGVAAGASAAATAPISAIVSAGLGGLAGIAALPAVWEAWRRRSVVSRVIEFLTDRTSSTSSRA</sequence>
<accession>A0ABY5VT82</accession>
<gene>
    <name evidence="1" type="ORF">Dfulv_38440</name>
</gene>